<dbReference type="EMBL" id="LCLJ01000005">
    <property type="protein sequence ID" value="KKU15649.1"/>
    <property type="molecule type" value="Genomic_DNA"/>
</dbReference>
<reference evidence="2 3" key="1">
    <citation type="journal article" date="2015" name="Nature">
        <title>rRNA introns, odd ribosomes, and small enigmatic genomes across a large radiation of phyla.</title>
        <authorList>
            <person name="Brown C.T."/>
            <person name="Hug L.A."/>
            <person name="Thomas B.C."/>
            <person name="Sharon I."/>
            <person name="Castelle C.J."/>
            <person name="Singh A."/>
            <person name="Wilkins M.J."/>
            <person name="Williams K.H."/>
            <person name="Banfield J.F."/>
        </authorList>
    </citation>
    <scope>NUCLEOTIDE SEQUENCE [LARGE SCALE GENOMIC DNA]</scope>
</reference>
<feature type="transmembrane region" description="Helical" evidence="1">
    <location>
        <begin position="313"/>
        <end position="335"/>
    </location>
</feature>
<dbReference type="Proteomes" id="UP000034727">
    <property type="component" value="Unassembled WGS sequence"/>
</dbReference>
<evidence type="ECO:0000313" key="3">
    <source>
        <dbReference type="Proteomes" id="UP000034727"/>
    </source>
</evidence>
<feature type="transmembrane region" description="Helical" evidence="1">
    <location>
        <begin position="105"/>
        <end position="123"/>
    </location>
</feature>
<feature type="transmembrane region" description="Helical" evidence="1">
    <location>
        <begin position="50"/>
        <end position="68"/>
    </location>
</feature>
<organism evidence="2 3">
    <name type="scientific">Candidatus Jorgensenbacteria bacterium GW2011_GWA2_45_9</name>
    <dbReference type="NCBI Taxonomy" id="1618663"/>
    <lineage>
        <taxon>Bacteria</taxon>
        <taxon>Candidatus Joergenseniibacteriota</taxon>
    </lineage>
</organism>
<feature type="transmembrane region" description="Helical" evidence="1">
    <location>
        <begin position="21"/>
        <end position="44"/>
    </location>
</feature>
<dbReference type="AlphaFoldDB" id="A0A0G1N544"/>
<keyword evidence="1" id="KW-0472">Membrane</keyword>
<name>A0A0G1N544_9BACT</name>
<gene>
    <name evidence="2" type="ORF">UX22_C0005G0006</name>
</gene>
<evidence type="ECO:0000256" key="1">
    <source>
        <dbReference type="SAM" id="Phobius"/>
    </source>
</evidence>
<comment type="caution">
    <text evidence="2">The sequence shown here is derived from an EMBL/GenBank/DDBJ whole genome shotgun (WGS) entry which is preliminary data.</text>
</comment>
<keyword evidence="1" id="KW-1133">Transmembrane helix</keyword>
<evidence type="ECO:0000313" key="2">
    <source>
        <dbReference type="EMBL" id="KKU15649.1"/>
    </source>
</evidence>
<feature type="transmembrane region" description="Helical" evidence="1">
    <location>
        <begin position="144"/>
        <end position="164"/>
    </location>
</feature>
<feature type="transmembrane region" description="Helical" evidence="1">
    <location>
        <begin position="287"/>
        <end position="307"/>
    </location>
</feature>
<sequence length="346" mass="37917">MTPEPTIISQSADSETDKNNLKIFILGVLGIGISAISAYALSLFLQSPKFAFLLAWMCSVAVFASFILLQSVFVKGGWKLTLMIFLQGLSPAAVFYRYIYPDVSWPVVGGIIAFTLLLIASSIKGRSILSNSLNIKFSFIAKSVVPLAVAGALIFSSAAAYVFYFEKGGFSRELGLSLISKALASAEPVLHLWFPETSFGQTPEVFFENLARTQFEKISFSEASVNFSVQDFKALPKEEQEKIISEAGAKIREAVESGYGAIRDDEPVSNAAFGILERWVKDVELKLGGAFGALVAILGFLALRGIFALFHWLITLLAFLVYRFLLVTGFAAVILETRRREFVLLP</sequence>
<protein>
    <submittedName>
        <fullName evidence="2">Uncharacterized protein</fullName>
    </submittedName>
</protein>
<accession>A0A0G1N544</accession>
<feature type="transmembrane region" description="Helical" evidence="1">
    <location>
        <begin position="80"/>
        <end position="99"/>
    </location>
</feature>
<proteinExistence type="predicted"/>
<keyword evidence="1" id="KW-0812">Transmembrane</keyword>